<sequence>MKNLIKMSVMPNDEHNFSKKIISAIFCIICYTSRCEYSTKCATITHIVVTITLTVQTIPAYLLSLIRKKIYRSESLRNFIN</sequence>
<evidence type="ECO:0000313" key="2">
    <source>
        <dbReference type="Proteomes" id="UP000036681"/>
    </source>
</evidence>
<dbReference type="Proteomes" id="UP000036681">
    <property type="component" value="Unplaced"/>
</dbReference>
<evidence type="ECO:0000313" key="3">
    <source>
        <dbReference type="WBParaSite" id="ALUE_0001515501-mRNA-1"/>
    </source>
</evidence>
<dbReference type="WBParaSite" id="ALUE_0001515501-mRNA-1">
    <property type="protein sequence ID" value="ALUE_0001515501-mRNA-1"/>
    <property type="gene ID" value="ALUE_0001515501"/>
</dbReference>
<proteinExistence type="predicted"/>
<name>A0A9J2Q102_ASCLU</name>
<accession>A0A9J2Q102</accession>
<feature type="transmembrane region" description="Helical" evidence="1">
    <location>
        <begin position="44"/>
        <end position="66"/>
    </location>
</feature>
<keyword evidence="1" id="KW-0812">Transmembrane</keyword>
<dbReference type="AlphaFoldDB" id="A0A9J2Q102"/>
<keyword evidence="2" id="KW-1185">Reference proteome</keyword>
<keyword evidence="1" id="KW-1133">Transmembrane helix</keyword>
<organism evidence="2 3">
    <name type="scientific">Ascaris lumbricoides</name>
    <name type="common">Giant roundworm</name>
    <dbReference type="NCBI Taxonomy" id="6252"/>
    <lineage>
        <taxon>Eukaryota</taxon>
        <taxon>Metazoa</taxon>
        <taxon>Ecdysozoa</taxon>
        <taxon>Nematoda</taxon>
        <taxon>Chromadorea</taxon>
        <taxon>Rhabditida</taxon>
        <taxon>Spirurina</taxon>
        <taxon>Ascaridomorpha</taxon>
        <taxon>Ascaridoidea</taxon>
        <taxon>Ascarididae</taxon>
        <taxon>Ascaris</taxon>
    </lineage>
</organism>
<reference evidence="3" key="1">
    <citation type="submission" date="2023-03" db="UniProtKB">
        <authorList>
            <consortium name="WormBaseParasite"/>
        </authorList>
    </citation>
    <scope>IDENTIFICATION</scope>
</reference>
<protein>
    <submittedName>
        <fullName evidence="3">7TM GPCR serpentine receptor class x (Srx) domain-containing protein</fullName>
    </submittedName>
</protein>
<evidence type="ECO:0000256" key="1">
    <source>
        <dbReference type="SAM" id="Phobius"/>
    </source>
</evidence>
<keyword evidence="1" id="KW-0472">Membrane</keyword>